<dbReference type="GO" id="GO:0020037">
    <property type="term" value="F:heme binding"/>
    <property type="evidence" value="ECO:0007669"/>
    <property type="project" value="InterPro"/>
</dbReference>
<reference evidence="7" key="1">
    <citation type="submission" date="2019-12" db="EMBL/GenBank/DDBJ databases">
        <title>An insight into the sialome of adult female Ixodes ricinus ticks feeding for 6 days.</title>
        <authorList>
            <person name="Perner J."/>
            <person name="Ribeiro J.M.C."/>
        </authorList>
    </citation>
    <scope>NUCLEOTIDE SEQUENCE</scope>
    <source>
        <strain evidence="7">Semi-engorged</strain>
        <tissue evidence="7">Salivary glands</tissue>
    </source>
</reference>
<dbReference type="Gene3D" id="1.10.630.10">
    <property type="entry name" value="Cytochrome P450"/>
    <property type="match status" value="1"/>
</dbReference>
<dbReference type="PRINTS" id="PR00385">
    <property type="entry name" value="P450"/>
</dbReference>
<accession>A0A6B0UYA5</accession>
<sequence>MLFFVGGSDTITLTLTWTAYSLALHPECQKKVLKEIDSAVKQNGVTYESLKDMPYLEAVINEALRMYAPEPFLVRRCTQEISVAGIQVRPGMSIEIPMEGIHRDAEFFPNPTVSSQKDSCLKTRRLLFRTRSLLSVPGHETALARGWESYKPRLHWPASSKRSSLKDPVKHRCP</sequence>
<protein>
    <submittedName>
        <fullName evidence="7">Putative cytochrome p450 cyp3/cyp5/cyp6/cyp9 subfamily protein</fullName>
    </submittedName>
</protein>
<dbReference type="PANTHER" id="PTHR24302:SF15">
    <property type="entry name" value="FATTY-ACID PEROXYGENASE"/>
    <property type="match status" value="1"/>
</dbReference>
<dbReference type="AlphaFoldDB" id="A0A6B0UYA5"/>
<keyword evidence="6" id="KW-0503">Monooxygenase</keyword>
<dbReference type="PRINTS" id="PR00463">
    <property type="entry name" value="EP450I"/>
</dbReference>
<proteinExistence type="inferred from homology"/>
<evidence type="ECO:0000256" key="6">
    <source>
        <dbReference type="ARBA" id="ARBA00023033"/>
    </source>
</evidence>
<evidence type="ECO:0000256" key="1">
    <source>
        <dbReference type="ARBA" id="ARBA00010617"/>
    </source>
</evidence>
<evidence type="ECO:0000256" key="5">
    <source>
        <dbReference type="ARBA" id="ARBA00023004"/>
    </source>
</evidence>
<name>A0A6B0UYA5_IXORI</name>
<dbReference type="InterPro" id="IPR001128">
    <property type="entry name" value="Cyt_P450"/>
</dbReference>
<keyword evidence="2" id="KW-0349">Heme</keyword>
<dbReference type="InterPro" id="IPR050705">
    <property type="entry name" value="Cytochrome_P450_3A"/>
</dbReference>
<keyword evidence="4" id="KW-0560">Oxidoreductase</keyword>
<dbReference type="GO" id="GO:0005506">
    <property type="term" value="F:iron ion binding"/>
    <property type="evidence" value="ECO:0007669"/>
    <property type="project" value="InterPro"/>
</dbReference>
<dbReference type="EMBL" id="GIFC01012840">
    <property type="protein sequence ID" value="MXU94923.1"/>
    <property type="molecule type" value="Transcribed_RNA"/>
</dbReference>
<dbReference type="PANTHER" id="PTHR24302">
    <property type="entry name" value="CYTOCHROME P450 FAMILY 3"/>
    <property type="match status" value="1"/>
</dbReference>
<comment type="similarity">
    <text evidence="1">Belongs to the cytochrome P450 family.</text>
</comment>
<dbReference type="InterPro" id="IPR036396">
    <property type="entry name" value="Cyt_P450_sf"/>
</dbReference>
<dbReference type="SUPFAM" id="SSF48264">
    <property type="entry name" value="Cytochrome P450"/>
    <property type="match status" value="1"/>
</dbReference>
<evidence type="ECO:0000256" key="4">
    <source>
        <dbReference type="ARBA" id="ARBA00023002"/>
    </source>
</evidence>
<organism evidence="7">
    <name type="scientific">Ixodes ricinus</name>
    <name type="common">Common tick</name>
    <name type="synonym">Acarus ricinus</name>
    <dbReference type="NCBI Taxonomy" id="34613"/>
    <lineage>
        <taxon>Eukaryota</taxon>
        <taxon>Metazoa</taxon>
        <taxon>Ecdysozoa</taxon>
        <taxon>Arthropoda</taxon>
        <taxon>Chelicerata</taxon>
        <taxon>Arachnida</taxon>
        <taxon>Acari</taxon>
        <taxon>Parasitiformes</taxon>
        <taxon>Ixodida</taxon>
        <taxon>Ixodoidea</taxon>
        <taxon>Ixodidae</taxon>
        <taxon>Ixodinae</taxon>
        <taxon>Ixodes</taxon>
    </lineage>
</organism>
<keyword evidence="5" id="KW-0408">Iron</keyword>
<evidence type="ECO:0000256" key="2">
    <source>
        <dbReference type="ARBA" id="ARBA00022617"/>
    </source>
</evidence>
<dbReference type="InterPro" id="IPR002401">
    <property type="entry name" value="Cyt_P450_E_grp-I"/>
</dbReference>
<evidence type="ECO:0000256" key="3">
    <source>
        <dbReference type="ARBA" id="ARBA00022723"/>
    </source>
</evidence>
<dbReference type="Pfam" id="PF00067">
    <property type="entry name" value="p450"/>
    <property type="match status" value="1"/>
</dbReference>
<dbReference type="GO" id="GO:0008395">
    <property type="term" value="F:steroid hydroxylase activity"/>
    <property type="evidence" value="ECO:0007669"/>
    <property type="project" value="TreeGrafter"/>
</dbReference>
<evidence type="ECO:0000313" key="7">
    <source>
        <dbReference type="EMBL" id="MXU94923.1"/>
    </source>
</evidence>
<dbReference type="GO" id="GO:0016705">
    <property type="term" value="F:oxidoreductase activity, acting on paired donors, with incorporation or reduction of molecular oxygen"/>
    <property type="evidence" value="ECO:0007669"/>
    <property type="project" value="InterPro"/>
</dbReference>
<keyword evidence="3" id="KW-0479">Metal-binding</keyword>